<dbReference type="PANTHER" id="PTHR21666:SF289">
    <property type="entry name" value="L-ALA--D-GLU ENDOPEPTIDASE"/>
    <property type="match status" value="1"/>
</dbReference>
<dbReference type="OrthoDB" id="5245088at2"/>
<dbReference type="InterPro" id="IPR016047">
    <property type="entry name" value="M23ase_b-sheet_dom"/>
</dbReference>
<evidence type="ECO:0000313" key="4">
    <source>
        <dbReference type="EMBL" id="ATG52584.1"/>
    </source>
</evidence>
<evidence type="ECO:0000256" key="2">
    <source>
        <dbReference type="SAM" id="MobiDB-lite"/>
    </source>
</evidence>
<evidence type="ECO:0000259" key="3">
    <source>
        <dbReference type="Pfam" id="PF01551"/>
    </source>
</evidence>
<dbReference type="Proteomes" id="UP000218165">
    <property type="component" value="Chromosome"/>
</dbReference>
<dbReference type="Pfam" id="PF01551">
    <property type="entry name" value="Peptidase_M23"/>
    <property type="match status" value="1"/>
</dbReference>
<feature type="domain" description="M23ase beta-sheet core" evidence="3">
    <location>
        <begin position="79"/>
        <end position="176"/>
    </location>
</feature>
<dbReference type="InterPro" id="IPR050570">
    <property type="entry name" value="Cell_wall_metabolism_enzyme"/>
</dbReference>
<dbReference type="Gene3D" id="2.70.70.10">
    <property type="entry name" value="Glucose Permease (Domain IIA)"/>
    <property type="match status" value="1"/>
</dbReference>
<dbReference type="PANTHER" id="PTHR21666">
    <property type="entry name" value="PEPTIDASE-RELATED"/>
    <property type="match status" value="1"/>
</dbReference>
<feature type="region of interest" description="Disordered" evidence="2">
    <location>
        <begin position="192"/>
        <end position="219"/>
    </location>
</feature>
<gene>
    <name evidence="4" type="ORF">CFK38_14420</name>
</gene>
<dbReference type="SUPFAM" id="SSF51261">
    <property type="entry name" value="Duplicated hybrid motif"/>
    <property type="match status" value="1"/>
</dbReference>
<evidence type="ECO:0000313" key="5">
    <source>
        <dbReference type="Proteomes" id="UP000218165"/>
    </source>
</evidence>
<proteinExistence type="predicted"/>
<dbReference type="EMBL" id="CP023563">
    <property type="protein sequence ID" value="ATG52584.1"/>
    <property type="molecule type" value="Genomic_DNA"/>
</dbReference>
<organism evidence="4 5">
    <name type="scientific">Brachybacterium vulturis</name>
    <dbReference type="NCBI Taxonomy" id="2017484"/>
    <lineage>
        <taxon>Bacteria</taxon>
        <taxon>Bacillati</taxon>
        <taxon>Actinomycetota</taxon>
        <taxon>Actinomycetes</taxon>
        <taxon>Micrococcales</taxon>
        <taxon>Dermabacteraceae</taxon>
        <taxon>Brachybacterium</taxon>
    </lineage>
</organism>
<dbReference type="CDD" id="cd12797">
    <property type="entry name" value="M23_peptidase"/>
    <property type="match status" value="1"/>
</dbReference>
<dbReference type="GO" id="GO:0004222">
    <property type="term" value="F:metalloendopeptidase activity"/>
    <property type="evidence" value="ECO:0007669"/>
    <property type="project" value="TreeGrafter"/>
</dbReference>
<name>A0A291GRL1_9MICO</name>
<keyword evidence="5" id="KW-1185">Reference proteome</keyword>
<feature type="region of interest" description="Disordered" evidence="2">
    <location>
        <begin position="1"/>
        <end position="23"/>
    </location>
</feature>
<sequence length="239" mass="23966">MPPSPALALPSLPLPRPPSPGTGRRARVLRAAALLLVLAVMVALPGSAKADGPRWRWPLPPPHTVISPFQAPEHRYGPGHRGIDIAVPAEGAEVRAVAAGTVRFSGVVAGRGVVSVTHADGLISTYEPVHGVLEEGASVEAGEVLGTLADASGSSHCPGSTCLHLGARRGTGYLDPLLLLGAHGPSVLLPWDEPSTGPGPAAAAGSVPPPAGDPLSTAAARAMDSALAAAVPPTSLPLR</sequence>
<reference evidence="5" key="1">
    <citation type="submission" date="2017-09" db="EMBL/GenBank/DDBJ databases">
        <title>Brachybacterium sp. VM2412.</title>
        <authorList>
            <person name="Tak E.J."/>
            <person name="Bae J.-W."/>
        </authorList>
    </citation>
    <scope>NUCLEOTIDE SEQUENCE [LARGE SCALE GENOMIC DNA]</scope>
    <source>
        <strain evidence="5">VM2412</strain>
    </source>
</reference>
<feature type="compositionally biased region" description="Low complexity" evidence="2">
    <location>
        <begin position="1"/>
        <end position="11"/>
    </location>
</feature>
<protein>
    <submittedName>
        <fullName evidence="4">Metalloendopeptidase</fullName>
    </submittedName>
</protein>
<dbReference type="InterPro" id="IPR011055">
    <property type="entry name" value="Dup_hybrid_motif"/>
</dbReference>
<dbReference type="KEGG" id="brz:CFK38_14420"/>
<evidence type="ECO:0000256" key="1">
    <source>
        <dbReference type="ARBA" id="ARBA00022729"/>
    </source>
</evidence>
<keyword evidence="1" id="KW-0732">Signal</keyword>
<dbReference type="AlphaFoldDB" id="A0A291GRL1"/>
<accession>A0A291GRL1</accession>